<dbReference type="RefSeq" id="WP_256619280.1">
    <property type="nucleotide sequence ID" value="NZ_JANIBC010000005.1"/>
</dbReference>
<keyword evidence="4" id="KW-1185">Reference proteome</keyword>
<dbReference type="AlphaFoldDB" id="A0A9X2L9G4"/>
<comment type="caution">
    <text evidence="3">The sequence shown here is derived from an EMBL/GenBank/DDBJ whole genome shotgun (WGS) entry which is preliminary data.</text>
</comment>
<gene>
    <name evidence="3" type="ORF">NOG11_08305</name>
</gene>
<evidence type="ECO:0000256" key="1">
    <source>
        <dbReference type="ARBA" id="ARBA00005953"/>
    </source>
</evidence>
<dbReference type="Gene3D" id="3.10.129.10">
    <property type="entry name" value="Hotdog Thioesterase"/>
    <property type="match status" value="1"/>
</dbReference>
<dbReference type="EMBL" id="JANIBC010000005">
    <property type="protein sequence ID" value="MCQ8185394.1"/>
    <property type="molecule type" value="Genomic_DNA"/>
</dbReference>
<reference evidence="3" key="1">
    <citation type="submission" date="2022-07" db="EMBL/GenBank/DDBJ databases">
        <title>Parvularcula maris sp. nov., an algicidal bacterium isolated from seawater.</title>
        <authorList>
            <person name="Li F."/>
        </authorList>
    </citation>
    <scope>NUCLEOTIDE SEQUENCE</scope>
    <source>
        <strain evidence="3">BGMRC 0090</strain>
    </source>
</reference>
<dbReference type="GO" id="GO:0047617">
    <property type="term" value="F:fatty acyl-CoA hydrolase activity"/>
    <property type="evidence" value="ECO:0007669"/>
    <property type="project" value="TreeGrafter"/>
</dbReference>
<evidence type="ECO:0000313" key="3">
    <source>
        <dbReference type="EMBL" id="MCQ8185394.1"/>
    </source>
</evidence>
<protein>
    <submittedName>
        <fullName evidence="3">Acyl-CoA thioesterase</fullName>
    </submittedName>
</protein>
<evidence type="ECO:0000313" key="4">
    <source>
        <dbReference type="Proteomes" id="UP001142610"/>
    </source>
</evidence>
<dbReference type="Proteomes" id="UP001142610">
    <property type="component" value="Unassembled WGS sequence"/>
</dbReference>
<proteinExistence type="inferred from homology"/>
<comment type="similarity">
    <text evidence="1">Belongs to the 4-hydroxybenzoyl-CoA thioesterase family.</text>
</comment>
<dbReference type="InterPro" id="IPR050563">
    <property type="entry name" value="4-hydroxybenzoyl-CoA_TE"/>
</dbReference>
<dbReference type="CDD" id="cd00586">
    <property type="entry name" value="4HBT"/>
    <property type="match status" value="1"/>
</dbReference>
<dbReference type="Pfam" id="PF13279">
    <property type="entry name" value="4HBT_2"/>
    <property type="match status" value="1"/>
</dbReference>
<dbReference type="SUPFAM" id="SSF54637">
    <property type="entry name" value="Thioesterase/thiol ester dehydrase-isomerase"/>
    <property type="match status" value="1"/>
</dbReference>
<sequence length="145" mass="16282">MAERRAPSTRDAYKAFVELTTRWSDNDVYGHMNNVVHYALFDTAVNQWLIERGALDIHKGEQIGLVVHTECHYFAEMAFPDRVTAGLRADRVGNSSVTYGVGLFRNDEEQAAAEGQFTHVYVAREGRRPAPLNDDLRSAVEKIAA</sequence>
<evidence type="ECO:0000256" key="2">
    <source>
        <dbReference type="ARBA" id="ARBA00022801"/>
    </source>
</evidence>
<name>A0A9X2L9G4_9PROT</name>
<keyword evidence="2" id="KW-0378">Hydrolase</keyword>
<dbReference type="InterPro" id="IPR029069">
    <property type="entry name" value="HotDog_dom_sf"/>
</dbReference>
<accession>A0A9X2L9G4</accession>
<dbReference type="PANTHER" id="PTHR31793">
    <property type="entry name" value="4-HYDROXYBENZOYL-COA THIOESTERASE FAMILY MEMBER"/>
    <property type="match status" value="1"/>
</dbReference>
<organism evidence="3 4">
    <name type="scientific">Parvularcula maris</name>
    <dbReference type="NCBI Taxonomy" id="2965077"/>
    <lineage>
        <taxon>Bacteria</taxon>
        <taxon>Pseudomonadati</taxon>
        <taxon>Pseudomonadota</taxon>
        <taxon>Alphaproteobacteria</taxon>
        <taxon>Parvularculales</taxon>
        <taxon>Parvularculaceae</taxon>
        <taxon>Parvularcula</taxon>
    </lineage>
</organism>
<dbReference type="PANTHER" id="PTHR31793:SF27">
    <property type="entry name" value="NOVEL THIOESTERASE SUPERFAMILY DOMAIN AND SAPOSIN A-TYPE DOMAIN CONTAINING PROTEIN (0610012H03RIK)"/>
    <property type="match status" value="1"/>
</dbReference>